<dbReference type="InterPro" id="IPR046219">
    <property type="entry name" value="DUF6252"/>
</dbReference>
<keyword evidence="2" id="KW-1185">Reference proteome</keyword>
<gene>
    <name evidence="1" type="ORF">ACFQ0S_09510</name>
</gene>
<organism evidence="1 2">
    <name type="scientific">Flavobacterium myungsuense</name>
    <dbReference type="NCBI Taxonomy" id="651823"/>
    <lineage>
        <taxon>Bacteria</taxon>
        <taxon>Pseudomonadati</taxon>
        <taxon>Bacteroidota</taxon>
        <taxon>Flavobacteriia</taxon>
        <taxon>Flavobacteriales</taxon>
        <taxon>Flavobacteriaceae</taxon>
        <taxon>Flavobacterium</taxon>
    </lineage>
</organism>
<name>A0ABW3J360_9FLAO</name>
<evidence type="ECO:0000313" key="2">
    <source>
        <dbReference type="Proteomes" id="UP001597051"/>
    </source>
</evidence>
<evidence type="ECO:0000313" key="1">
    <source>
        <dbReference type="EMBL" id="MFD0984709.1"/>
    </source>
</evidence>
<dbReference type="Proteomes" id="UP001597051">
    <property type="component" value="Unassembled WGS sequence"/>
</dbReference>
<proteinExistence type="predicted"/>
<protein>
    <submittedName>
        <fullName evidence="1">DUF6252 family protein</fullName>
    </submittedName>
</protein>
<accession>A0ABW3J360</accession>
<dbReference type="PROSITE" id="PS51257">
    <property type="entry name" value="PROKAR_LIPOPROTEIN"/>
    <property type="match status" value="1"/>
</dbReference>
<dbReference type="RefSeq" id="WP_379758586.1">
    <property type="nucleotide sequence ID" value="NZ_JBHSYB010000064.1"/>
</dbReference>
<dbReference type="EMBL" id="JBHTIZ010000024">
    <property type="protein sequence ID" value="MFD0984709.1"/>
    <property type="molecule type" value="Genomic_DNA"/>
</dbReference>
<comment type="caution">
    <text evidence="1">The sequence shown here is derived from an EMBL/GenBank/DDBJ whole genome shotgun (WGS) entry which is preliminary data.</text>
</comment>
<reference evidence="2" key="1">
    <citation type="journal article" date="2019" name="Int. J. Syst. Evol. Microbiol.">
        <title>The Global Catalogue of Microorganisms (GCM) 10K type strain sequencing project: providing services to taxonomists for standard genome sequencing and annotation.</title>
        <authorList>
            <consortium name="The Broad Institute Genomics Platform"/>
            <consortium name="The Broad Institute Genome Sequencing Center for Infectious Disease"/>
            <person name="Wu L."/>
            <person name="Ma J."/>
        </authorList>
    </citation>
    <scope>NUCLEOTIDE SEQUENCE [LARGE SCALE GENOMIC DNA]</scope>
    <source>
        <strain evidence="2">CECT 7649</strain>
    </source>
</reference>
<dbReference type="Pfam" id="PF19765">
    <property type="entry name" value="DUF6252"/>
    <property type="match status" value="1"/>
</dbReference>
<sequence length="164" mass="18110">MNKGIYFLLFLIALTSCTQDISTNNTGVLQSVKDNVSWRATDARATVESASTISIEAVTINETLTLNIPLPSRFVSPRNGIEPYDLSKINNGDVTYSFAIDGVTTDYESDLNIDNPGVIAITEYDGQTISGTFRFNLKNTDDSSEEAEIVNFQYGNFYKVPVNR</sequence>